<comment type="caution">
    <text evidence="2">The sequence shown here is derived from an EMBL/GenBank/DDBJ whole genome shotgun (WGS) entry which is preliminary data.</text>
</comment>
<keyword evidence="1" id="KW-0472">Membrane</keyword>
<feature type="transmembrane region" description="Helical" evidence="1">
    <location>
        <begin position="34"/>
        <end position="58"/>
    </location>
</feature>
<dbReference type="EMBL" id="DF933813">
    <property type="protein sequence ID" value="GAM35343.1"/>
    <property type="molecule type" value="Genomic_DNA"/>
</dbReference>
<gene>
    <name evidence="2" type="ORF">TCE0_017r03610</name>
</gene>
<keyword evidence="3" id="KW-1185">Reference proteome</keyword>
<protein>
    <submittedName>
        <fullName evidence="2">Uncharacterized protein</fullName>
    </submittedName>
</protein>
<evidence type="ECO:0000313" key="3">
    <source>
        <dbReference type="Proteomes" id="UP000053095"/>
    </source>
</evidence>
<evidence type="ECO:0000313" key="2">
    <source>
        <dbReference type="EMBL" id="GAM35343.1"/>
    </source>
</evidence>
<feature type="transmembrane region" description="Helical" evidence="1">
    <location>
        <begin position="189"/>
        <end position="214"/>
    </location>
</feature>
<keyword evidence="1" id="KW-0812">Transmembrane</keyword>
<feature type="transmembrane region" description="Helical" evidence="1">
    <location>
        <begin position="83"/>
        <end position="105"/>
    </location>
</feature>
<sequence>MSSASSFTVTITSAADEQEATYLSRARLLHRTRIGIALMLLGASAGVVGTESAPLHYYNETKAYSSMFLPLWPLNLDVRQTNALLACGAVILFQAIVYIGVAAFPSPHPRLRFLNHLSSAVGATGLLVAIVGVAFSIYLPSATYPDGFTVSETIHSWTCKWRSVGSLSNSNDDVTAPANFSRICAESRAGFVLLGLLIGLEVVMCAAAAAGYMLEMTVSRQRKASNGNAEMGDFVMETKQ</sequence>
<dbReference type="AlphaFoldDB" id="A0A6V8H3C5"/>
<keyword evidence="1" id="KW-1133">Transmembrane helix</keyword>
<organism evidence="2 3">
    <name type="scientific">Talaromyces pinophilus</name>
    <name type="common">Penicillium pinophilum</name>
    <dbReference type="NCBI Taxonomy" id="128442"/>
    <lineage>
        <taxon>Eukaryota</taxon>
        <taxon>Fungi</taxon>
        <taxon>Dikarya</taxon>
        <taxon>Ascomycota</taxon>
        <taxon>Pezizomycotina</taxon>
        <taxon>Eurotiomycetes</taxon>
        <taxon>Eurotiomycetidae</taxon>
        <taxon>Eurotiales</taxon>
        <taxon>Trichocomaceae</taxon>
        <taxon>Talaromyces</taxon>
        <taxon>Talaromyces sect. Talaromyces</taxon>
    </lineage>
</organism>
<reference evidence="3" key="1">
    <citation type="journal article" date="2015" name="Genome Announc.">
        <title>Draft genome sequence of Talaromyces cellulolyticus strain Y-94, a source of lignocellulosic biomass-degrading enzymes.</title>
        <authorList>
            <person name="Fujii T."/>
            <person name="Koike H."/>
            <person name="Sawayama S."/>
            <person name="Yano S."/>
            <person name="Inoue H."/>
        </authorList>
    </citation>
    <scope>NUCLEOTIDE SEQUENCE [LARGE SCALE GENOMIC DNA]</scope>
    <source>
        <strain evidence="3">Y-94</strain>
    </source>
</reference>
<feature type="transmembrane region" description="Helical" evidence="1">
    <location>
        <begin position="117"/>
        <end position="139"/>
    </location>
</feature>
<evidence type="ECO:0000256" key="1">
    <source>
        <dbReference type="SAM" id="Phobius"/>
    </source>
</evidence>
<proteinExistence type="predicted"/>
<name>A0A6V8H3C5_TALPI</name>
<accession>A0A6V8H3C5</accession>
<dbReference type="Proteomes" id="UP000053095">
    <property type="component" value="Unassembled WGS sequence"/>
</dbReference>